<organism evidence="1 2">
    <name type="scientific">Strix occidentalis caurina</name>
    <name type="common">northern spotted owl</name>
    <dbReference type="NCBI Taxonomy" id="311401"/>
    <lineage>
        <taxon>Eukaryota</taxon>
        <taxon>Metazoa</taxon>
        <taxon>Chordata</taxon>
        <taxon>Craniata</taxon>
        <taxon>Vertebrata</taxon>
        <taxon>Euteleostomi</taxon>
        <taxon>Archelosauria</taxon>
        <taxon>Archosauria</taxon>
        <taxon>Dinosauria</taxon>
        <taxon>Saurischia</taxon>
        <taxon>Theropoda</taxon>
        <taxon>Coelurosauria</taxon>
        <taxon>Aves</taxon>
        <taxon>Neognathae</taxon>
        <taxon>Neoaves</taxon>
        <taxon>Telluraves</taxon>
        <taxon>Strigiformes</taxon>
        <taxon>Strigidae</taxon>
        <taxon>Strix</taxon>
    </lineage>
</organism>
<keyword evidence="2" id="KW-1185">Reference proteome</keyword>
<reference evidence="1" key="2">
    <citation type="submission" date="2025-09" db="UniProtKB">
        <authorList>
            <consortium name="Ensembl"/>
        </authorList>
    </citation>
    <scope>IDENTIFICATION</scope>
</reference>
<protein>
    <submittedName>
        <fullName evidence="1">Uncharacterized protein</fullName>
    </submittedName>
</protein>
<sequence length="137" mass="14909">MGTVYSHLTPWTYVFRIAKVAQAEVCFNFVNATSPKVFMANAQLQCNITMNMTYASAHFILPLGWFLTCGTTAYTHMPANSTEHLCTIGRVTLSILPYLPMPIVPHHGPLLCGALNLSACCLPCSGTCWGIPTGTPR</sequence>
<dbReference type="Ensembl" id="ENSSOCT00000021992.1">
    <property type="protein sequence ID" value="ENSSOCP00000021457.1"/>
    <property type="gene ID" value="ENSSOCG00000016024.1"/>
</dbReference>
<evidence type="ECO:0000313" key="1">
    <source>
        <dbReference type="Ensembl" id="ENSSOCP00000021457.1"/>
    </source>
</evidence>
<name>A0A8D0KZM4_STROC</name>
<reference evidence="1" key="1">
    <citation type="submission" date="2025-08" db="UniProtKB">
        <authorList>
            <consortium name="Ensembl"/>
        </authorList>
    </citation>
    <scope>IDENTIFICATION</scope>
</reference>
<dbReference type="AlphaFoldDB" id="A0A8D0KZM4"/>
<dbReference type="Proteomes" id="UP000694551">
    <property type="component" value="Unplaced"/>
</dbReference>
<proteinExistence type="predicted"/>
<accession>A0A8D0KZM4</accession>
<evidence type="ECO:0000313" key="2">
    <source>
        <dbReference type="Proteomes" id="UP000694551"/>
    </source>
</evidence>